<dbReference type="InterPro" id="IPR016064">
    <property type="entry name" value="NAD/diacylglycerol_kinase_sf"/>
</dbReference>
<feature type="active site" description="Proton acceptor" evidence="6">
    <location>
        <position position="77"/>
    </location>
</feature>
<dbReference type="GO" id="GO:0046872">
    <property type="term" value="F:metal ion binding"/>
    <property type="evidence" value="ECO:0007669"/>
    <property type="project" value="UniProtKB-UniRule"/>
</dbReference>
<dbReference type="PANTHER" id="PTHR20275:SF0">
    <property type="entry name" value="NAD KINASE"/>
    <property type="match status" value="1"/>
</dbReference>
<keyword evidence="6" id="KW-0547">Nucleotide-binding</keyword>
<evidence type="ECO:0000256" key="3">
    <source>
        <dbReference type="ARBA" id="ARBA00022857"/>
    </source>
</evidence>
<dbReference type="Pfam" id="PF01513">
    <property type="entry name" value="NAD_kinase"/>
    <property type="match status" value="1"/>
</dbReference>
<dbReference type="Gene3D" id="3.40.50.10330">
    <property type="entry name" value="Probable inorganic polyphosphate/atp-NAD kinase, domain 1"/>
    <property type="match status" value="1"/>
</dbReference>
<dbReference type="HAMAP" id="MF_00361">
    <property type="entry name" value="NAD_kinase"/>
    <property type="match status" value="1"/>
</dbReference>
<dbReference type="GO" id="GO:0019674">
    <property type="term" value="P:NAD+ metabolic process"/>
    <property type="evidence" value="ECO:0007669"/>
    <property type="project" value="InterPro"/>
</dbReference>
<comment type="catalytic activity">
    <reaction evidence="5 6">
        <text>NAD(+) + ATP = ADP + NADP(+) + H(+)</text>
        <dbReference type="Rhea" id="RHEA:18629"/>
        <dbReference type="ChEBI" id="CHEBI:15378"/>
        <dbReference type="ChEBI" id="CHEBI:30616"/>
        <dbReference type="ChEBI" id="CHEBI:57540"/>
        <dbReference type="ChEBI" id="CHEBI:58349"/>
        <dbReference type="ChEBI" id="CHEBI:456216"/>
        <dbReference type="EC" id="2.7.1.23"/>
    </reaction>
</comment>
<dbReference type="InterPro" id="IPR002504">
    <property type="entry name" value="NADK"/>
</dbReference>
<evidence type="ECO:0000256" key="5">
    <source>
        <dbReference type="ARBA" id="ARBA00047925"/>
    </source>
</evidence>
<evidence type="ECO:0000256" key="2">
    <source>
        <dbReference type="ARBA" id="ARBA00022777"/>
    </source>
</evidence>
<keyword evidence="4 6" id="KW-0520">NAD</keyword>
<comment type="caution">
    <text evidence="7">The sequence shown here is derived from an EMBL/GenBank/DDBJ whole genome shotgun (WGS) entry which is preliminary data.</text>
</comment>
<dbReference type="GO" id="GO:0005737">
    <property type="term" value="C:cytoplasm"/>
    <property type="evidence" value="ECO:0007669"/>
    <property type="project" value="UniProtKB-SubCell"/>
</dbReference>
<evidence type="ECO:0000256" key="6">
    <source>
        <dbReference type="HAMAP-Rule" id="MF_00361"/>
    </source>
</evidence>
<gene>
    <name evidence="7" type="primary">ppnK</name>
    <name evidence="6" type="synonym">nadK</name>
    <name evidence="7" type="ORF">HMPREF2137_06785</name>
</gene>
<dbReference type="OrthoDB" id="9774737at2"/>
<evidence type="ECO:0000313" key="8">
    <source>
        <dbReference type="Proteomes" id="UP000029556"/>
    </source>
</evidence>
<dbReference type="GO" id="GO:0051287">
    <property type="term" value="F:NAD binding"/>
    <property type="evidence" value="ECO:0007669"/>
    <property type="project" value="UniProtKB-ARBA"/>
</dbReference>
<dbReference type="PANTHER" id="PTHR20275">
    <property type="entry name" value="NAD KINASE"/>
    <property type="match status" value="1"/>
</dbReference>
<keyword evidence="6" id="KW-0067">ATP-binding</keyword>
<dbReference type="RefSeq" id="WP_036872882.1">
    <property type="nucleotide sequence ID" value="NZ_JRNN01000065.1"/>
</dbReference>
<dbReference type="InterPro" id="IPR017437">
    <property type="entry name" value="ATP-NAD_kinase_PpnK-typ_C"/>
</dbReference>
<dbReference type="SUPFAM" id="SSF111331">
    <property type="entry name" value="NAD kinase/diacylglycerol kinase-like"/>
    <property type="match status" value="1"/>
</dbReference>
<dbReference type="InterPro" id="IPR017438">
    <property type="entry name" value="ATP-NAD_kinase_N"/>
</dbReference>
<keyword evidence="3 6" id="KW-0521">NADP</keyword>
<dbReference type="EMBL" id="JRNN01000065">
    <property type="protein sequence ID" value="KGF34677.1"/>
    <property type="molecule type" value="Genomic_DNA"/>
</dbReference>
<comment type="function">
    <text evidence="6">Involved in the regulation of the intracellular balance of NAD and NADP, and is a key enzyme in the biosynthesis of NADP. Catalyzes specifically the phosphorylation on 2'-hydroxyl of the adenosine moiety of NAD to yield NADP.</text>
</comment>
<dbReference type="Gene3D" id="2.60.200.30">
    <property type="entry name" value="Probable inorganic polyphosphate/atp-NAD kinase, domain 2"/>
    <property type="match status" value="1"/>
</dbReference>
<dbReference type="GO" id="GO:0003951">
    <property type="term" value="F:NAD+ kinase activity"/>
    <property type="evidence" value="ECO:0007669"/>
    <property type="project" value="UniProtKB-UniRule"/>
</dbReference>
<organism evidence="7 8">
    <name type="scientific">Hoylesella buccalis DNF00853</name>
    <dbReference type="NCBI Taxonomy" id="1401074"/>
    <lineage>
        <taxon>Bacteria</taxon>
        <taxon>Pseudomonadati</taxon>
        <taxon>Bacteroidota</taxon>
        <taxon>Bacteroidia</taxon>
        <taxon>Bacteroidales</taxon>
        <taxon>Prevotellaceae</taxon>
        <taxon>Hoylesella</taxon>
    </lineage>
</organism>
<reference evidence="7 8" key="1">
    <citation type="submission" date="2014-07" db="EMBL/GenBank/DDBJ databases">
        <authorList>
            <person name="McCorrison J."/>
            <person name="Sanka R."/>
            <person name="Torralba M."/>
            <person name="Gillis M."/>
            <person name="Haft D.H."/>
            <person name="Methe B."/>
            <person name="Sutton G."/>
            <person name="Nelson K.E."/>
        </authorList>
    </citation>
    <scope>NUCLEOTIDE SEQUENCE [LARGE SCALE GENOMIC DNA]</scope>
    <source>
        <strain evidence="7 8">DNF00853</strain>
    </source>
</reference>
<feature type="binding site" evidence="6">
    <location>
        <begin position="77"/>
        <end position="78"/>
    </location>
    <ligand>
        <name>NAD(+)</name>
        <dbReference type="ChEBI" id="CHEBI:57540"/>
    </ligand>
</feature>
<comment type="subcellular location">
    <subcellularLocation>
        <location evidence="6">Cytoplasm</location>
    </subcellularLocation>
</comment>
<proteinExistence type="inferred from homology"/>
<name>A0A096AVN3_9BACT</name>
<dbReference type="EC" id="2.7.1.23" evidence="6"/>
<comment type="cofactor">
    <cofactor evidence="6">
        <name>a divalent metal cation</name>
        <dbReference type="ChEBI" id="CHEBI:60240"/>
    </cofactor>
</comment>
<evidence type="ECO:0000313" key="7">
    <source>
        <dbReference type="EMBL" id="KGF34677.1"/>
    </source>
</evidence>
<dbReference type="Pfam" id="PF20143">
    <property type="entry name" value="NAD_kinase_C"/>
    <property type="match status" value="1"/>
</dbReference>
<sequence length="295" mass="32917">MSEQKLRFALFGNEYQHEKTAFFLRIIEELQAHGAHVSIDSTFYDFLCQDVHFKPETVQRFEGQDFDADFVISVGGDGTFLKAARRVGIKQIPLIGVNTGRLGFLANILPSELKEAIADIYAHHYELERHSVIQLETNGEPLDINPYALNDIAILKRDDAAMITIRACVNDDYLVTYQADGLVIATPTGSTAYNLSNGGPIMVPSTSNLCLTPVAPHSLNIRPIVINDNNVITLTVESRSHNFLAAIDGRSTKLGEHTQLTIRKAPFATLFVKRFGQRYFSTLREKMMWGADTRG</sequence>
<dbReference type="GO" id="GO:0005524">
    <property type="term" value="F:ATP binding"/>
    <property type="evidence" value="ECO:0007669"/>
    <property type="project" value="UniProtKB-KW"/>
</dbReference>
<accession>A0A096AVN3</accession>
<evidence type="ECO:0000256" key="1">
    <source>
        <dbReference type="ARBA" id="ARBA00022679"/>
    </source>
</evidence>
<feature type="binding site" evidence="6">
    <location>
        <begin position="191"/>
        <end position="196"/>
    </location>
    <ligand>
        <name>NAD(+)</name>
        <dbReference type="ChEBI" id="CHEBI:57540"/>
    </ligand>
</feature>
<dbReference type="GO" id="GO:0006741">
    <property type="term" value="P:NADP+ biosynthetic process"/>
    <property type="evidence" value="ECO:0007669"/>
    <property type="project" value="UniProtKB-UniRule"/>
</dbReference>
<comment type="similarity">
    <text evidence="6">Belongs to the NAD kinase family.</text>
</comment>
<protein>
    <recommendedName>
        <fullName evidence="6">NAD kinase</fullName>
        <ecNumber evidence="6">2.7.1.23</ecNumber>
    </recommendedName>
    <alternativeName>
        <fullName evidence="6">ATP-dependent NAD kinase</fullName>
    </alternativeName>
</protein>
<dbReference type="AlphaFoldDB" id="A0A096AVN3"/>
<feature type="binding site" evidence="6">
    <location>
        <position position="180"/>
    </location>
    <ligand>
        <name>NAD(+)</name>
        <dbReference type="ChEBI" id="CHEBI:57540"/>
    </ligand>
</feature>
<feature type="binding site" evidence="6">
    <location>
        <begin position="150"/>
        <end position="151"/>
    </location>
    <ligand>
        <name>NAD(+)</name>
        <dbReference type="ChEBI" id="CHEBI:57540"/>
    </ligand>
</feature>
<dbReference type="NCBIfam" id="NF002521">
    <property type="entry name" value="PRK01911.1"/>
    <property type="match status" value="1"/>
</dbReference>
<keyword evidence="2 6" id="KW-0418">Kinase</keyword>
<dbReference type="Proteomes" id="UP000029556">
    <property type="component" value="Unassembled WGS sequence"/>
</dbReference>
<comment type="caution">
    <text evidence="6">Lacks conserved residue(s) required for the propagation of feature annotation.</text>
</comment>
<keyword evidence="6" id="KW-0963">Cytoplasm</keyword>
<evidence type="ECO:0000256" key="4">
    <source>
        <dbReference type="ARBA" id="ARBA00023027"/>
    </source>
</evidence>
<feature type="binding site" evidence="6">
    <location>
        <position position="215"/>
    </location>
    <ligand>
        <name>NAD(+)</name>
        <dbReference type="ChEBI" id="CHEBI:57540"/>
    </ligand>
</feature>
<feature type="binding site" evidence="6">
    <location>
        <position position="82"/>
    </location>
    <ligand>
        <name>NAD(+)</name>
        <dbReference type="ChEBI" id="CHEBI:57540"/>
    </ligand>
</feature>
<keyword evidence="1 6" id="KW-0808">Transferase</keyword>